<sequence>MALPEKATATLNPFHDDWTINVTSRWFTRFLLFICFQYIQIEKYAPHPCGHVCPLITTIFKLVRDIHIPNRVHKEKDPPPPGGHVFLPIRTFSKSTIVSRKTNVLTKFHEDWAKIVSSRLCTCFQYMHIEKTAATPGGHVFPSIMTILELVQDIFIINPKNVTFSGKMTPPPPGGHVTHVLTKFHEDWTKNVTSRVFTYINETNVLTKFYDDLTKSVTSRVFTRKTALPMAAMIFTGPEPFFHN</sequence>
<dbReference type="EMBL" id="JAIWYP010000013">
    <property type="protein sequence ID" value="KAH3721457.1"/>
    <property type="molecule type" value="Genomic_DNA"/>
</dbReference>
<dbReference type="Proteomes" id="UP000828390">
    <property type="component" value="Unassembled WGS sequence"/>
</dbReference>
<evidence type="ECO:0000313" key="1">
    <source>
        <dbReference type="EMBL" id="KAH3721457.1"/>
    </source>
</evidence>
<accession>A0A9D4HK18</accession>
<evidence type="ECO:0000313" key="2">
    <source>
        <dbReference type="Proteomes" id="UP000828390"/>
    </source>
</evidence>
<keyword evidence="2" id="KW-1185">Reference proteome</keyword>
<protein>
    <submittedName>
        <fullName evidence="1">Uncharacterized protein</fullName>
    </submittedName>
</protein>
<organism evidence="1 2">
    <name type="scientific">Dreissena polymorpha</name>
    <name type="common">Zebra mussel</name>
    <name type="synonym">Mytilus polymorpha</name>
    <dbReference type="NCBI Taxonomy" id="45954"/>
    <lineage>
        <taxon>Eukaryota</taxon>
        <taxon>Metazoa</taxon>
        <taxon>Spiralia</taxon>
        <taxon>Lophotrochozoa</taxon>
        <taxon>Mollusca</taxon>
        <taxon>Bivalvia</taxon>
        <taxon>Autobranchia</taxon>
        <taxon>Heteroconchia</taxon>
        <taxon>Euheterodonta</taxon>
        <taxon>Imparidentia</taxon>
        <taxon>Neoheterodontei</taxon>
        <taxon>Myida</taxon>
        <taxon>Dreissenoidea</taxon>
        <taxon>Dreissenidae</taxon>
        <taxon>Dreissena</taxon>
    </lineage>
</organism>
<proteinExistence type="predicted"/>
<gene>
    <name evidence="1" type="ORF">DPMN_064384</name>
</gene>
<name>A0A9D4HK18_DREPO</name>
<reference evidence="1" key="1">
    <citation type="journal article" date="2019" name="bioRxiv">
        <title>The Genome of the Zebra Mussel, Dreissena polymorpha: A Resource for Invasive Species Research.</title>
        <authorList>
            <person name="McCartney M.A."/>
            <person name="Auch B."/>
            <person name="Kono T."/>
            <person name="Mallez S."/>
            <person name="Zhang Y."/>
            <person name="Obille A."/>
            <person name="Becker A."/>
            <person name="Abrahante J.E."/>
            <person name="Garbe J."/>
            <person name="Badalamenti J.P."/>
            <person name="Herman A."/>
            <person name="Mangelson H."/>
            <person name="Liachko I."/>
            <person name="Sullivan S."/>
            <person name="Sone E.D."/>
            <person name="Koren S."/>
            <person name="Silverstein K.A.T."/>
            <person name="Beckman K.B."/>
            <person name="Gohl D.M."/>
        </authorList>
    </citation>
    <scope>NUCLEOTIDE SEQUENCE</scope>
    <source>
        <strain evidence="1">Duluth1</strain>
        <tissue evidence="1">Whole animal</tissue>
    </source>
</reference>
<comment type="caution">
    <text evidence="1">The sequence shown here is derived from an EMBL/GenBank/DDBJ whole genome shotgun (WGS) entry which is preliminary data.</text>
</comment>
<reference evidence="1" key="2">
    <citation type="submission" date="2020-11" db="EMBL/GenBank/DDBJ databases">
        <authorList>
            <person name="McCartney M.A."/>
            <person name="Auch B."/>
            <person name="Kono T."/>
            <person name="Mallez S."/>
            <person name="Becker A."/>
            <person name="Gohl D.M."/>
            <person name="Silverstein K.A.T."/>
            <person name="Koren S."/>
            <person name="Bechman K.B."/>
            <person name="Herman A."/>
            <person name="Abrahante J.E."/>
            <person name="Garbe J."/>
        </authorList>
    </citation>
    <scope>NUCLEOTIDE SEQUENCE</scope>
    <source>
        <strain evidence="1">Duluth1</strain>
        <tissue evidence="1">Whole animal</tissue>
    </source>
</reference>
<dbReference type="AlphaFoldDB" id="A0A9D4HK18"/>